<keyword evidence="2" id="KW-1185">Reference proteome</keyword>
<reference evidence="1" key="1">
    <citation type="submission" date="2021-12" db="EMBL/GenBank/DDBJ databases">
        <title>Comparative genomics, transcriptomics and evolutionary studies reveal genomic signatures of adaptation to plant cell wall in hemibiotrophic fungi.</title>
        <authorList>
            <consortium name="DOE Joint Genome Institute"/>
            <person name="Baroncelli R."/>
            <person name="Diaz J.F."/>
            <person name="Benocci T."/>
            <person name="Peng M."/>
            <person name="Battaglia E."/>
            <person name="Haridas S."/>
            <person name="Andreopoulos W."/>
            <person name="Labutti K."/>
            <person name="Pangilinan J."/>
            <person name="Floch G.L."/>
            <person name="Makela M.R."/>
            <person name="Henrissat B."/>
            <person name="Grigoriev I.V."/>
            <person name="Crouch J.A."/>
            <person name="De Vries R.P."/>
            <person name="Sukno S.A."/>
            <person name="Thon M.R."/>
        </authorList>
    </citation>
    <scope>NUCLEOTIDE SEQUENCE</scope>
    <source>
        <strain evidence="1">CBS 112980</strain>
    </source>
</reference>
<name>A0AAD8XJ68_GLOAC</name>
<proteinExistence type="predicted"/>
<dbReference type="RefSeq" id="XP_060367358.1">
    <property type="nucleotide sequence ID" value="XM_060501708.1"/>
</dbReference>
<gene>
    <name evidence="1" type="ORF">BDZ83DRAFT_211121</name>
</gene>
<evidence type="ECO:0000313" key="2">
    <source>
        <dbReference type="Proteomes" id="UP001244207"/>
    </source>
</evidence>
<dbReference type="Proteomes" id="UP001244207">
    <property type="component" value="Unassembled WGS sequence"/>
</dbReference>
<sequence length="156" mass="18000">MARFASRFALRCTNTVSRLFHLVFIQVSSLIRAAFKKPSTPSAYFPTVLLSPTCVHRPGFCVIDHRDHRDHRHKRTIPGSCSTDLRWQPEIQIGPNRQLDTMAASVCRMAHSIANRTHRCRKLKQEAMPEGSHWYERITNNHRPDGHPTIKVHDRA</sequence>
<accession>A0AAD8XJ68</accession>
<dbReference type="EMBL" id="JAHMHS010000025">
    <property type="protein sequence ID" value="KAK1727303.1"/>
    <property type="molecule type" value="Genomic_DNA"/>
</dbReference>
<dbReference type="AlphaFoldDB" id="A0AAD8XJ68"/>
<evidence type="ECO:0000313" key="1">
    <source>
        <dbReference type="EMBL" id="KAK1727303.1"/>
    </source>
</evidence>
<comment type="caution">
    <text evidence="1">The sequence shown here is derived from an EMBL/GenBank/DDBJ whole genome shotgun (WGS) entry which is preliminary data.</text>
</comment>
<protein>
    <submittedName>
        <fullName evidence="1">Uncharacterized protein</fullName>
    </submittedName>
</protein>
<dbReference type="GeneID" id="85385607"/>
<organism evidence="1 2">
    <name type="scientific">Glomerella acutata</name>
    <name type="common">Colletotrichum acutatum</name>
    <dbReference type="NCBI Taxonomy" id="27357"/>
    <lineage>
        <taxon>Eukaryota</taxon>
        <taxon>Fungi</taxon>
        <taxon>Dikarya</taxon>
        <taxon>Ascomycota</taxon>
        <taxon>Pezizomycotina</taxon>
        <taxon>Sordariomycetes</taxon>
        <taxon>Hypocreomycetidae</taxon>
        <taxon>Glomerellales</taxon>
        <taxon>Glomerellaceae</taxon>
        <taxon>Colletotrichum</taxon>
        <taxon>Colletotrichum acutatum species complex</taxon>
    </lineage>
</organism>